<keyword evidence="2" id="KW-1185">Reference proteome</keyword>
<organism evidence="1 2">
    <name type="scientific">Hoeflea algicola</name>
    <dbReference type="NCBI Taxonomy" id="2983763"/>
    <lineage>
        <taxon>Bacteria</taxon>
        <taxon>Pseudomonadati</taxon>
        <taxon>Pseudomonadota</taxon>
        <taxon>Alphaproteobacteria</taxon>
        <taxon>Hyphomicrobiales</taxon>
        <taxon>Rhizobiaceae</taxon>
        <taxon>Hoeflea</taxon>
    </lineage>
</organism>
<dbReference type="EMBL" id="JAOVZR010000001">
    <property type="protein sequence ID" value="MCY0149855.1"/>
    <property type="molecule type" value="Genomic_DNA"/>
</dbReference>
<proteinExistence type="predicted"/>
<name>A0ABT3ZDH4_9HYPH</name>
<accession>A0ABT3ZDH4</accession>
<protein>
    <submittedName>
        <fullName evidence="1">DUF2190 family protein</fullName>
    </submittedName>
</protein>
<reference evidence="1" key="1">
    <citation type="submission" date="2022-10" db="EMBL/GenBank/DDBJ databases">
        <title>Hoeflea sp. G2-23, isolated from marine algae.</title>
        <authorList>
            <person name="Kristyanto S."/>
            <person name="Kim J.M."/>
            <person name="Jeon C.O."/>
        </authorList>
    </citation>
    <scope>NUCLEOTIDE SEQUENCE</scope>
    <source>
        <strain evidence="1">G2-23</strain>
    </source>
</reference>
<evidence type="ECO:0000313" key="1">
    <source>
        <dbReference type="EMBL" id="MCY0149855.1"/>
    </source>
</evidence>
<dbReference type="Proteomes" id="UP001073227">
    <property type="component" value="Unassembled WGS sequence"/>
</dbReference>
<comment type="caution">
    <text evidence="1">The sequence shown here is derived from an EMBL/GenBank/DDBJ whole genome shotgun (WGS) entry which is preliminary data.</text>
</comment>
<dbReference type="Pfam" id="PF09956">
    <property type="entry name" value="Phage_cement_2"/>
    <property type="match status" value="1"/>
</dbReference>
<evidence type="ECO:0000313" key="2">
    <source>
        <dbReference type="Proteomes" id="UP001073227"/>
    </source>
</evidence>
<dbReference type="InterPro" id="IPR011231">
    <property type="entry name" value="Phage_VT1-Sakai_H0018"/>
</dbReference>
<gene>
    <name evidence="1" type="ORF">OEG84_19660</name>
</gene>
<sequence>MKNFTSTGDIVEVTAPANVSSGDIVAVGGLIGIATGDALSSARVNIKTTGVFELAKTSAQAWATVGLAIYRDNSTGLATSVAAGNKLIGVNLAVAANPSASGTVLLSQPFSLSSAAQVTAEIGA</sequence>
<dbReference type="RefSeq" id="WP_267655292.1">
    <property type="nucleotide sequence ID" value="NZ_JAOVZR010000001.1"/>
</dbReference>